<keyword evidence="3" id="KW-1185">Reference proteome</keyword>
<dbReference type="EMBL" id="FODV01000012">
    <property type="protein sequence ID" value="SEP05008.1"/>
    <property type="molecule type" value="Genomic_DNA"/>
</dbReference>
<protein>
    <submittedName>
        <fullName evidence="2">Uncharacterized protein</fullName>
    </submittedName>
</protein>
<name>A0A1H8UR03_9EURY</name>
<evidence type="ECO:0000313" key="2">
    <source>
        <dbReference type="EMBL" id="SEP05008.1"/>
    </source>
</evidence>
<feature type="compositionally biased region" description="Polar residues" evidence="1">
    <location>
        <begin position="48"/>
        <end position="64"/>
    </location>
</feature>
<dbReference type="Proteomes" id="UP000199126">
    <property type="component" value="Unassembled WGS sequence"/>
</dbReference>
<proteinExistence type="predicted"/>
<gene>
    <name evidence="2" type="ORF">SAMN04487948_1128</name>
</gene>
<evidence type="ECO:0000313" key="3">
    <source>
        <dbReference type="Proteomes" id="UP000199126"/>
    </source>
</evidence>
<feature type="compositionally biased region" description="Basic and acidic residues" evidence="1">
    <location>
        <begin position="65"/>
        <end position="75"/>
    </location>
</feature>
<dbReference type="InterPro" id="IPR006311">
    <property type="entry name" value="TAT_signal"/>
</dbReference>
<sequence>MTDDDTNLTDESSSLQRRAFMSLGLASPAFAGLGITALDAQLGAAASTSQAETTLSAETTQKTADSVRVHSPKRE</sequence>
<accession>A0A1H8UR03</accession>
<reference evidence="3" key="1">
    <citation type="submission" date="2016-10" db="EMBL/GenBank/DDBJ databases">
        <authorList>
            <person name="Varghese N."/>
            <person name="Submissions S."/>
        </authorList>
    </citation>
    <scope>NUCLEOTIDE SEQUENCE [LARGE SCALE GENOMIC DNA]</scope>
    <source>
        <strain evidence="3">CGMCC 1.10121</strain>
    </source>
</reference>
<dbReference type="PROSITE" id="PS51318">
    <property type="entry name" value="TAT"/>
    <property type="match status" value="1"/>
</dbReference>
<dbReference type="AlphaFoldDB" id="A0A1H8UR03"/>
<feature type="region of interest" description="Disordered" evidence="1">
    <location>
        <begin position="48"/>
        <end position="75"/>
    </location>
</feature>
<evidence type="ECO:0000256" key="1">
    <source>
        <dbReference type="SAM" id="MobiDB-lite"/>
    </source>
</evidence>
<organism evidence="2 3">
    <name type="scientific">Halogranum amylolyticum</name>
    <dbReference type="NCBI Taxonomy" id="660520"/>
    <lineage>
        <taxon>Archaea</taxon>
        <taxon>Methanobacteriati</taxon>
        <taxon>Methanobacteriota</taxon>
        <taxon>Stenosarchaea group</taxon>
        <taxon>Halobacteria</taxon>
        <taxon>Halobacteriales</taxon>
        <taxon>Haloferacaceae</taxon>
    </lineage>
</organism>